<dbReference type="PATRIC" id="fig|1230454.4.peg.357"/>
<dbReference type="RefSeq" id="WP_007998098.1">
    <property type="nucleotide sequence ID" value="NZ_AOJI01000012.1"/>
</dbReference>
<name>M0PJP0_9EURY</name>
<gene>
    <name evidence="1" type="ORF">C461_01731</name>
</gene>
<comment type="caution">
    <text evidence="1">The sequence shown here is derived from an EMBL/GenBank/DDBJ whole genome shotgun (WGS) entry which is preliminary data.</text>
</comment>
<organism evidence="1 2">
    <name type="scientific">Halorubrum aidingense JCM 13560</name>
    <dbReference type="NCBI Taxonomy" id="1230454"/>
    <lineage>
        <taxon>Archaea</taxon>
        <taxon>Methanobacteriati</taxon>
        <taxon>Methanobacteriota</taxon>
        <taxon>Stenosarchaea group</taxon>
        <taxon>Halobacteria</taxon>
        <taxon>Halobacteriales</taxon>
        <taxon>Haloferacaceae</taxon>
        <taxon>Halorubrum</taxon>
    </lineage>
</organism>
<keyword evidence="2" id="KW-1185">Reference proteome</keyword>
<dbReference type="EMBL" id="AOJI01000012">
    <property type="protein sequence ID" value="EMA69839.1"/>
    <property type="molecule type" value="Genomic_DNA"/>
</dbReference>
<evidence type="ECO:0000313" key="1">
    <source>
        <dbReference type="EMBL" id="EMA69839.1"/>
    </source>
</evidence>
<accession>M0PJP0</accession>
<sequence>MRAREWAVAAAFGDPAEYDVPVLPTWRVERGDDGDLAFASSDRDEPFITAKRPVRVRR</sequence>
<dbReference type="OrthoDB" id="228552at2157"/>
<proteinExistence type="predicted"/>
<dbReference type="Proteomes" id="UP000011575">
    <property type="component" value="Unassembled WGS sequence"/>
</dbReference>
<dbReference type="AlphaFoldDB" id="M0PJP0"/>
<protein>
    <submittedName>
        <fullName evidence="1">Uncharacterized protein</fullName>
    </submittedName>
</protein>
<dbReference type="STRING" id="1230454.C461_01731"/>
<evidence type="ECO:0000313" key="2">
    <source>
        <dbReference type="Proteomes" id="UP000011575"/>
    </source>
</evidence>
<reference evidence="1 2" key="1">
    <citation type="journal article" date="2014" name="PLoS Genet.">
        <title>Phylogenetically driven sequencing of extremely halophilic archaea reveals strategies for static and dynamic osmo-response.</title>
        <authorList>
            <person name="Becker E.A."/>
            <person name="Seitzer P.M."/>
            <person name="Tritt A."/>
            <person name="Larsen D."/>
            <person name="Krusor M."/>
            <person name="Yao A.I."/>
            <person name="Wu D."/>
            <person name="Madern D."/>
            <person name="Eisen J.A."/>
            <person name="Darling A.E."/>
            <person name="Facciotti M.T."/>
        </authorList>
    </citation>
    <scope>NUCLEOTIDE SEQUENCE [LARGE SCALE GENOMIC DNA]</scope>
    <source>
        <strain evidence="1 2">JCM 13560</strain>
    </source>
</reference>